<feature type="domain" description="Xylanolytic transcriptional activator regulatory" evidence="6">
    <location>
        <begin position="64"/>
        <end position="147"/>
    </location>
</feature>
<evidence type="ECO:0000259" key="6">
    <source>
        <dbReference type="SMART" id="SM00906"/>
    </source>
</evidence>
<dbReference type="GO" id="GO:0005634">
    <property type="term" value="C:nucleus"/>
    <property type="evidence" value="ECO:0007669"/>
    <property type="project" value="UniProtKB-SubCell"/>
</dbReference>
<evidence type="ECO:0000313" key="7">
    <source>
        <dbReference type="EMBL" id="KAG1302527.1"/>
    </source>
</evidence>
<reference evidence="7" key="1">
    <citation type="journal article" date="2020" name="Microb. Genom.">
        <title>Genetic diversity of clinical and environmental Mucorales isolates obtained from an investigation of mucormycosis cases among solid organ transplant recipients.</title>
        <authorList>
            <person name="Nguyen M.H."/>
            <person name="Kaul D."/>
            <person name="Muto C."/>
            <person name="Cheng S.J."/>
            <person name="Richter R.A."/>
            <person name="Bruno V.M."/>
            <person name="Liu G."/>
            <person name="Beyhan S."/>
            <person name="Sundermann A.J."/>
            <person name="Mounaud S."/>
            <person name="Pasculle A.W."/>
            <person name="Nierman W.C."/>
            <person name="Driscoll E."/>
            <person name="Cumbie R."/>
            <person name="Clancy C.J."/>
            <person name="Dupont C.L."/>
        </authorList>
    </citation>
    <scope>NUCLEOTIDE SEQUENCE</scope>
    <source>
        <strain evidence="7">GL11</strain>
    </source>
</reference>
<organism evidence="7 8">
    <name type="scientific">Rhizopus oryzae</name>
    <name type="common">Mucormycosis agent</name>
    <name type="synonym">Rhizopus arrhizus var. delemar</name>
    <dbReference type="NCBI Taxonomy" id="64495"/>
    <lineage>
        <taxon>Eukaryota</taxon>
        <taxon>Fungi</taxon>
        <taxon>Fungi incertae sedis</taxon>
        <taxon>Mucoromycota</taxon>
        <taxon>Mucoromycotina</taxon>
        <taxon>Mucoromycetes</taxon>
        <taxon>Mucorales</taxon>
        <taxon>Mucorineae</taxon>
        <taxon>Rhizopodaceae</taxon>
        <taxon>Rhizopus</taxon>
    </lineage>
</organism>
<comment type="subcellular location">
    <subcellularLocation>
        <location evidence="1">Nucleus</location>
    </subcellularLocation>
</comment>
<comment type="caution">
    <text evidence="7">The sequence shown here is derived from an EMBL/GenBank/DDBJ whole genome shotgun (WGS) entry which is preliminary data.</text>
</comment>
<dbReference type="OrthoDB" id="5600212at2759"/>
<protein>
    <recommendedName>
        <fullName evidence="6">Xylanolytic transcriptional activator regulatory domain-containing protein</fullName>
    </recommendedName>
</protein>
<evidence type="ECO:0000256" key="3">
    <source>
        <dbReference type="ARBA" id="ARBA00023015"/>
    </source>
</evidence>
<evidence type="ECO:0000256" key="5">
    <source>
        <dbReference type="ARBA" id="ARBA00023242"/>
    </source>
</evidence>
<dbReference type="InterPro" id="IPR050815">
    <property type="entry name" value="TF_fung"/>
</dbReference>
<dbReference type="PANTHER" id="PTHR47338:SF11">
    <property type="entry name" value="ZN(II)2CYS6 TRANSCRIPTION FACTOR (EUROFUNG)"/>
    <property type="match status" value="1"/>
</dbReference>
<evidence type="ECO:0000256" key="1">
    <source>
        <dbReference type="ARBA" id="ARBA00004123"/>
    </source>
</evidence>
<dbReference type="GO" id="GO:0008270">
    <property type="term" value="F:zinc ion binding"/>
    <property type="evidence" value="ECO:0007669"/>
    <property type="project" value="InterPro"/>
</dbReference>
<keyword evidence="8" id="KW-1185">Reference proteome</keyword>
<sequence length="484" mass="55705">MAISARFSSHSSIHINSPYLAGEEFVKRALSLVNNNMLQPTMANIQFWGIMSCVEYGRASGSMSWIYADIAIRLCRELSYHKEEILSTAIHTEDGSIDAVAMAMRRRIFWSCFMLDKVTSAGTHRIQCVGQADYDAHTTTLAEIILLKEPDCPRDMYGYPIHEDSLLNITKHYITCIEKFGQVNRWMSKMSNHRQNDKALWPPIAEYRSLDMQLCSWQESLPEKFHFTEGNLKYHQKFADTQHLAVWLNCHAMWCCSMIILHRGSLAYTTAVYYETAMTDELKTKIQRGLETCYKCADTAIDIFGAMKDVCGHNMLPYIGYLVYVLATFLMASTFSDIDKDGEKCQKGLTILHEFIERLSPYWLSCKNLADVIKKLLVAHEKYKSNRSQTDNQSQQISKTTFFSQDLPFSTTPYNQHDHYFAQERLHNAQVMHDQLKSTESDYFKNINFNSIGFLYDTELFGHLVLGSSRIQTAPYLQDSQSKC</sequence>
<keyword evidence="3" id="KW-0805">Transcription regulation</keyword>
<keyword evidence="2" id="KW-0479">Metal-binding</keyword>
<dbReference type="AlphaFoldDB" id="A0A9P6X093"/>
<proteinExistence type="predicted"/>
<evidence type="ECO:0000256" key="2">
    <source>
        <dbReference type="ARBA" id="ARBA00022723"/>
    </source>
</evidence>
<keyword evidence="5" id="KW-0539">Nucleus</keyword>
<evidence type="ECO:0000313" key="8">
    <source>
        <dbReference type="Proteomes" id="UP000716291"/>
    </source>
</evidence>
<dbReference type="SMART" id="SM00906">
    <property type="entry name" value="Fungal_trans"/>
    <property type="match status" value="1"/>
</dbReference>
<dbReference type="EMBL" id="JAANQT010002394">
    <property type="protein sequence ID" value="KAG1302527.1"/>
    <property type="molecule type" value="Genomic_DNA"/>
</dbReference>
<dbReference type="GO" id="GO:0006351">
    <property type="term" value="P:DNA-templated transcription"/>
    <property type="evidence" value="ECO:0007669"/>
    <property type="project" value="InterPro"/>
</dbReference>
<dbReference type="CDD" id="cd12148">
    <property type="entry name" value="fungal_TF_MHR"/>
    <property type="match status" value="1"/>
</dbReference>
<dbReference type="GO" id="GO:0000981">
    <property type="term" value="F:DNA-binding transcription factor activity, RNA polymerase II-specific"/>
    <property type="evidence" value="ECO:0007669"/>
    <property type="project" value="InterPro"/>
</dbReference>
<accession>A0A9P6X093</accession>
<evidence type="ECO:0000256" key="4">
    <source>
        <dbReference type="ARBA" id="ARBA00023163"/>
    </source>
</evidence>
<dbReference type="Proteomes" id="UP000716291">
    <property type="component" value="Unassembled WGS sequence"/>
</dbReference>
<dbReference type="InterPro" id="IPR007219">
    <property type="entry name" value="XnlR_reg_dom"/>
</dbReference>
<dbReference type="Pfam" id="PF04082">
    <property type="entry name" value="Fungal_trans"/>
    <property type="match status" value="1"/>
</dbReference>
<keyword evidence="4" id="KW-0804">Transcription</keyword>
<name>A0A9P6X093_RHIOR</name>
<dbReference type="GO" id="GO:0003677">
    <property type="term" value="F:DNA binding"/>
    <property type="evidence" value="ECO:0007669"/>
    <property type="project" value="InterPro"/>
</dbReference>
<dbReference type="PANTHER" id="PTHR47338">
    <property type="entry name" value="ZN(II)2CYS6 TRANSCRIPTION FACTOR (EUROFUNG)-RELATED"/>
    <property type="match status" value="1"/>
</dbReference>
<gene>
    <name evidence="7" type="ORF">G6F64_010849</name>
</gene>